<organism evidence="2 3">
    <name type="scientific">Piloderma croceum (strain F 1598)</name>
    <dbReference type="NCBI Taxonomy" id="765440"/>
    <lineage>
        <taxon>Eukaryota</taxon>
        <taxon>Fungi</taxon>
        <taxon>Dikarya</taxon>
        <taxon>Basidiomycota</taxon>
        <taxon>Agaricomycotina</taxon>
        <taxon>Agaricomycetes</taxon>
        <taxon>Agaricomycetidae</taxon>
        <taxon>Atheliales</taxon>
        <taxon>Atheliaceae</taxon>
        <taxon>Piloderma</taxon>
    </lineage>
</organism>
<dbReference type="SUPFAM" id="SSF52374">
    <property type="entry name" value="Nucleotidylyl transferase"/>
    <property type="match status" value="1"/>
</dbReference>
<dbReference type="GO" id="GO:0005737">
    <property type="term" value="C:cytoplasm"/>
    <property type="evidence" value="ECO:0007669"/>
    <property type="project" value="TreeGrafter"/>
</dbReference>
<protein>
    <recommendedName>
        <fullName evidence="4">Nicotinamide-nucleotide adenylyltransferase</fullName>
    </recommendedName>
</protein>
<dbReference type="GO" id="GO:0005634">
    <property type="term" value="C:nucleus"/>
    <property type="evidence" value="ECO:0007669"/>
    <property type="project" value="TreeGrafter"/>
</dbReference>
<dbReference type="EMBL" id="KN832988">
    <property type="protein sequence ID" value="KIM84177.1"/>
    <property type="molecule type" value="Genomic_DNA"/>
</dbReference>
<dbReference type="GO" id="GO:0016887">
    <property type="term" value="F:ATP hydrolysis activity"/>
    <property type="evidence" value="ECO:0007669"/>
    <property type="project" value="TreeGrafter"/>
</dbReference>
<evidence type="ECO:0000313" key="3">
    <source>
        <dbReference type="Proteomes" id="UP000054166"/>
    </source>
</evidence>
<dbReference type="Proteomes" id="UP000054166">
    <property type="component" value="Unassembled WGS sequence"/>
</dbReference>
<name>A0A0C3C3K7_PILCF</name>
<dbReference type="FunCoup" id="A0A0C3C3K7">
    <property type="interactions" value="233"/>
</dbReference>
<gene>
    <name evidence="2" type="ORF">PILCRDRAFT_6459</name>
</gene>
<dbReference type="InParanoid" id="A0A0C3C3K7"/>
<keyword evidence="3" id="KW-1185">Reference proteome</keyword>
<dbReference type="GO" id="GO:0000309">
    <property type="term" value="F:nicotinamide-nucleotide adenylyltransferase activity"/>
    <property type="evidence" value="ECO:0007669"/>
    <property type="project" value="TreeGrafter"/>
</dbReference>
<evidence type="ECO:0008006" key="4">
    <source>
        <dbReference type="Google" id="ProtNLM"/>
    </source>
</evidence>
<dbReference type="InterPro" id="IPR014729">
    <property type="entry name" value="Rossmann-like_a/b/a_fold"/>
</dbReference>
<dbReference type="PANTHER" id="PTHR31285:SF0">
    <property type="entry name" value="NICOTINAMIDE MONONUCLEOTIDE ADENYLYLTRANSFERASE"/>
    <property type="match status" value="1"/>
</dbReference>
<proteinExistence type="predicted"/>
<dbReference type="PANTHER" id="PTHR31285">
    <property type="entry name" value="NICOTINAMIDE MONONUCLEOTIDE ADENYLYLTRANSFERASE"/>
    <property type="match status" value="1"/>
</dbReference>
<dbReference type="HOGENOM" id="CLU_032651_1_0_1"/>
<dbReference type="Gene3D" id="3.40.50.620">
    <property type="entry name" value="HUPs"/>
    <property type="match status" value="1"/>
</dbReference>
<evidence type="ECO:0000256" key="1">
    <source>
        <dbReference type="SAM" id="MobiDB-lite"/>
    </source>
</evidence>
<dbReference type="OrthoDB" id="5591297at2759"/>
<dbReference type="AlphaFoldDB" id="A0A0C3C3K7"/>
<accession>A0A0C3C3K7</accession>
<evidence type="ECO:0000313" key="2">
    <source>
        <dbReference type="EMBL" id="KIM84177.1"/>
    </source>
</evidence>
<dbReference type="STRING" id="765440.A0A0C3C3K7"/>
<sequence length="325" mass="35948">MIPSTFTATAKSLLSRSITQGVELVYTPHDHWPLPRSPLSYGKTLRISVLDSSFNPPTLAHLALAKAPLPPSISNEDVISGRRDAYDAGLLLLSVRNADKTLEQGDATYLQRLETMYLLAKDIEHPHPEVEENMDDSGVDSNVAIAIIDEPTFIGKSTALLTFLRSRLSSFSSAGPAPNRPTPRLTFLLGLDTLERLFSPRYYPSQSEESMLRSLRYFFGQEEGSTIVCARRDPASYPPFSPSSQSSPPATGTPEDPGIPRTAKEFFLADQIKLIDIGVTEWAFSSSQVRQLLRSTSSPSSCDGWKKMVSSRIARYVEERGMYLQ</sequence>
<reference evidence="2 3" key="1">
    <citation type="submission" date="2014-04" db="EMBL/GenBank/DDBJ databases">
        <authorList>
            <consortium name="DOE Joint Genome Institute"/>
            <person name="Kuo A."/>
            <person name="Tarkka M."/>
            <person name="Buscot F."/>
            <person name="Kohler A."/>
            <person name="Nagy L.G."/>
            <person name="Floudas D."/>
            <person name="Copeland A."/>
            <person name="Barry K.W."/>
            <person name="Cichocki N."/>
            <person name="Veneault-Fourrey C."/>
            <person name="LaButti K."/>
            <person name="Lindquist E.A."/>
            <person name="Lipzen A."/>
            <person name="Lundell T."/>
            <person name="Morin E."/>
            <person name="Murat C."/>
            <person name="Sun H."/>
            <person name="Tunlid A."/>
            <person name="Henrissat B."/>
            <person name="Grigoriev I.V."/>
            <person name="Hibbett D.S."/>
            <person name="Martin F."/>
            <person name="Nordberg H.P."/>
            <person name="Cantor M.N."/>
            <person name="Hua S.X."/>
        </authorList>
    </citation>
    <scope>NUCLEOTIDE SEQUENCE [LARGE SCALE GENOMIC DNA]</scope>
    <source>
        <strain evidence="2 3">F 1598</strain>
    </source>
</reference>
<reference evidence="3" key="2">
    <citation type="submission" date="2015-01" db="EMBL/GenBank/DDBJ databases">
        <title>Evolutionary Origins and Diversification of the Mycorrhizal Mutualists.</title>
        <authorList>
            <consortium name="DOE Joint Genome Institute"/>
            <consortium name="Mycorrhizal Genomics Consortium"/>
            <person name="Kohler A."/>
            <person name="Kuo A."/>
            <person name="Nagy L.G."/>
            <person name="Floudas D."/>
            <person name="Copeland A."/>
            <person name="Barry K.W."/>
            <person name="Cichocki N."/>
            <person name="Veneault-Fourrey C."/>
            <person name="LaButti K."/>
            <person name="Lindquist E.A."/>
            <person name="Lipzen A."/>
            <person name="Lundell T."/>
            <person name="Morin E."/>
            <person name="Murat C."/>
            <person name="Riley R."/>
            <person name="Ohm R."/>
            <person name="Sun H."/>
            <person name="Tunlid A."/>
            <person name="Henrissat B."/>
            <person name="Grigoriev I.V."/>
            <person name="Hibbett D.S."/>
            <person name="Martin F."/>
        </authorList>
    </citation>
    <scope>NUCLEOTIDE SEQUENCE [LARGE SCALE GENOMIC DNA]</scope>
    <source>
        <strain evidence="3">F 1598</strain>
    </source>
</reference>
<feature type="region of interest" description="Disordered" evidence="1">
    <location>
        <begin position="238"/>
        <end position="261"/>
    </location>
</feature>